<accession>A0ABN7WVK3</accession>
<name>A0ABN7WVK3_GIGMA</name>
<dbReference type="EMBL" id="CAJVQB010066928">
    <property type="protein sequence ID" value="CAG8841803.1"/>
    <property type="molecule type" value="Genomic_DNA"/>
</dbReference>
<evidence type="ECO:0000313" key="2">
    <source>
        <dbReference type="Proteomes" id="UP000789901"/>
    </source>
</evidence>
<protein>
    <submittedName>
        <fullName evidence="1">40277_t:CDS:1</fullName>
    </submittedName>
</protein>
<dbReference type="Proteomes" id="UP000789901">
    <property type="component" value="Unassembled WGS sequence"/>
</dbReference>
<proteinExistence type="predicted"/>
<reference evidence="1 2" key="1">
    <citation type="submission" date="2021-06" db="EMBL/GenBank/DDBJ databases">
        <authorList>
            <person name="Kallberg Y."/>
            <person name="Tangrot J."/>
            <person name="Rosling A."/>
        </authorList>
    </citation>
    <scope>NUCLEOTIDE SEQUENCE [LARGE SCALE GENOMIC DNA]</scope>
    <source>
        <strain evidence="1 2">120-4 pot B 10/14</strain>
    </source>
</reference>
<keyword evidence="2" id="KW-1185">Reference proteome</keyword>
<sequence length="41" mass="4968">SIKRLEHKRNKFKMFNFETAKLDEFYDDHVQKIIDADLIGI</sequence>
<feature type="non-terminal residue" evidence="1">
    <location>
        <position position="41"/>
    </location>
</feature>
<gene>
    <name evidence="1" type="ORF">GMARGA_LOCUS35638</name>
</gene>
<feature type="non-terminal residue" evidence="1">
    <location>
        <position position="1"/>
    </location>
</feature>
<comment type="caution">
    <text evidence="1">The sequence shown here is derived from an EMBL/GenBank/DDBJ whole genome shotgun (WGS) entry which is preliminary data.</text>
</comment>
<evidence type="ECO:0000313" key="1">
    <source>
        <dbReference type="EMBL" id="CAG8841803.1"/>
    </source>
</evidence>
<organism evidence="1 2">
    <name type="scientific">Gigaspora margarita</name>
    <dbReference type="NCBI Taxonomy" id="4874"/>
    <lineage>
        <taxon>Eukaryota</taxon>
        <taxon>Fungi</taxon>
        <taxon>Fungi incertae sedis</taxon>
        <taxon>Mucoromycota</taxon>
        <taxon>Glomeromycotina</taxon>
        <taxon>Glomeromycetes</taxon>
        <taxon>Diversisporales</taxon>
        <taxon>Gigasporaceae</taxon>
        <taxon>Gigaspora</taxon>
    </lineage>
</organism>